<dbReference type="Gene3D" id="3.30.70.370">
    <property type="match status" value="1"/>
</dbReference>
<evidence type="ECO:0000256" key="4">
    <source>
        <dbReference type="ARBA" id="ARBA00022705"/>
    </source>
</evidence>
<dbReference type="Gene3D" id="1.20.1060.10">
    <property type="entry name" value="Taq DNA Polymerase, Chain T, domain 4"/>
    <property type="match status" value="1"/>
</dbReference>
<dbReference type="SUPFAM" id="SSF53098">
    <property type="entry name" value="Ribonuclease H-like"/>
    <property type="match status" value="1"/>
</dbReference>
<organism evidence="7 8">
    <name type="scientific">Anatilimnocola aggregata</name>
    <dbReference type="NCBI Taxonomy" id="2528021"/>
    <lineage>
        <taxon>Bacteria</taxon>
        <taxon>Pseudomonadati</taxon>
        <taxon>Planctomycetota</taxon>
        <taxon>Planctomycetia</taxon>
        <taxon>Pirellulales</taxon>
        <taxon>Pirellulaceae</taxon>
        <taxon>Anatilimnocola</taxon>
    </lineage>
</organism>
<accession>A0A517YGS4</accession>
<dbReference type="PANTHER" id="PTHR10133">
    <property type="entry name" value="DNA POLYMERASE I"/>
    <property type="match status" value="1"/>
</dbReference>
<dbReference type="InterPro" id="IPR001098">
    <property type="entry name" value="DNA-dir_DNA_pol_A_palm_dom"/>
</dbReference>
<name>A0A517YGS4_9BACT</name>
<evidence type="ECO:0000256" key="3">
    <source>
        <dbReference type="ARBA" id="ARBA00020311"/>
    </source>
</evidence>
<dbReference type="GO" id="GO:0006302">
    <property type="term" value="P:double-strand break repair"/>
    <property type="evidence" value="ECO:0007669"/>
    <property type="project" value="TreeGrafter"/>
</dbReference>
<keyword evidence="7" id="KW-0548">Nucleotidyltransferase</keyword>
<comment type="catalytic activity">
    <reaction evidence="5">
        <text>DNA(n) + a 2'-deoxyribonucleoside 5'-triphosphate = DNA(n+1) + diphosphate</text>
        <dbReference type="Rhea" id="RHEA:22508"/>
        <dbReference type="Rhea" id="RHEA-COMP:17339"/>
        <dbReference type="Rhea" id="RHEA-COMP:17340"/>
        <dbReference type="ChEBI" id="CHEBI:33019"/>
        <dbReference type="ChEBI" id="CHEBI:61560"/>
        <dbReference type="ChEBI" id="CHEBI:173112"/>
        <dbReference type="EC" id="2.7.7.7"/>
    </reaction>
</comment>
<sequence length="755" mass="84398">MSIQVELGKHLATFRTWEPAMGTIFSTGFAFDTETTAIDENRRWFTPAFVLGAAYDGQRGVLIHRDQMAAFYLAHRHLPWRMHNAPFDLAVLQLLLKNCDVYALVENNQVWDTQLLHRLWLLGSQGSDGFGQSSLDHCAQFHLGLDLPKDLQDNQGRDVRTGFGRFLHRPIKEIDAVHLRYLATDVIATHLLFEALRRKLRQMLSSCQTAFGFVSKDWLRDATERFGPQTHHIQLRAAIVLNAITVNGLNVDQQQGEDLSKTLGAVLQELRDRLKKEGYQPGQKGCGKALQEILRGIESRNPSGPLQRTATSGAYATTEEALSTLAESEPFVRDLLEFKAVEKMRNTFAQKLNCKVLHPSFNPLVRSGRTSSFGEINSQNLPRDDRVRSCFVAPEGHVFINADYAAIEMATLAQAVMGQLGLHSSLGAAINAGQDPHRLVAAQVTGKLPSEITKQERQQAKAINFGKPGGMGNRSLQRYAQASYGVTLNDQAVAALSEAWFEQFPEMRTFLQKDEPFGTAVAVFFGLTPSAHLQHTENKKFIDHPENRGRENMPHPILASMFLKVMAEVRPQTRAGHEYSAEDIDFFWGQASQRVADLPNKMQADILARRPSKRLMQLLLGFTDRGSVITLTGRLRANATFCARRNTVFQGLAADGAKLALWHLWRAGYAIHNFIHDEVLVAVPKGPLLGFHAQIIRQLLIKGMQEVVPDVRVSVEYLATRRWSKDAVLVRDESGRLSAWEPAATPSRPQPEIAT</sequence>
<dbReference type="GO" id="GO:0006261">
    <property type="term" value="P:DNA-templated DNA replication"/>
    <property type="evidence" value="ECO:0007669"/>
    <property type="project" value="InterPro"/>
</dbReference>
<dbReference type="Gene3D" id="1.10.150.20">
    <property type="entry name" value="5' to 3' exonuclease, C-terminal subdomain"/>
    <property type="match status" value="1"/>
</dbReference>
<dbReference type="InterPro" id="IPR002298">
    <property type="entry name" value="DNA_polymerase_A"/>
</dbReference>
<comment type="similarity">
    <text evidence="1">Belongs to the DNA polymerase type-A family.</text>
</comment>
<evidence type="ECO:0000313" key="7">
    <source>
        <dbReference type="EMBL" id="QDU29427.1"/>
    </source>
</evidence>
<proteinExistence type="inferred from homology"/>
<evidence type="ECO:0000256" key="2">
    <source>
        <dbReference type="ARBA" id="ARBA00012417"/>
    </source>
</evidence>
<evidence type="ECO:0000256" key="1">
    <source>
        <dbReference type="ARBA" id="ARBA00007705"/>
    </source>
</evidence>
<dbReference type="EC" id="2.7.7.7" evidence="2"/>
<feature type="domain" description="DNA-directed DNA polymerase family A palm" evidence="6">
    <location>
        <begin position="384"/>
        <end position="687"/>
    </location>
</feature>
<keyword evidence="8" id="KW-1185">Reference proteome</keyword>
<dbReference type="SMART" id="SM00482">
    <property type="entry name" value="POLAc"/>
    <property type="match status" value="1"/>
</dbReference>
<keyword evidence="4" id="KW-0235">DNA replication</keyword>
<dbReference type="AlphaFoldDB" id="A0A517YGS4"/>
<protein>
    <recommendedName>
        <fullName evidence="3">DNA polymerase I</fullName>
        <ecNumber evidence="2">2.7.7.7</ecNumber>
    </recommendedName>
</protein>
<dbReference type="PANTHER" id="PTHR10133:SF27">
    <property type="entry name" value="DNA POLYMERASE NU"/>
    <property type="match status" value="1"/>
</dbReference>
<dbReference type="Pfam" id="PF00476">
    <property type="entry name" value="DNA_pol_A"/>
    <property type="match status" value="1"/>
</dbReference>
<dbReference type="Pfam" id="PF01612">
    <property type="entry name" value="DNA_pol_A_exo1"/>
    <property type="match status" value="1"/>
</dbReference>
<keyword evidence="7" id="KW-0808">Transferase</keyword>
<gene>
    <name evidence="7" type="primary">polA_2</name>
    <name evidence="7" type="ORF">ETAA8_45370</name>
</gene>
<dbReference type="EMBL" id="CP036274">
    <property type="protein sequence ID" value="QDU29427.1"/>
    <property type="molecule type" value="Genomic_DNA"/>
</dbReference>
<dbReference type="InterPro" id="IPR043502">
    <property type="entry name" value="DNA/RNA_pol_sf"/>
</dbReference>
<dbReference type="GO" id="GO:0003887">
    <property type="term" value="F:DNA-directed DNA polymerase activity"/>
    <property type="evidence" value="ECO:0007669"/>
    <property type="project" value="UniProtKB-EC"/>
</dbReference>
<evidence type="ECO:0000313" key="8">
    <source>
        <dbReference type="Proteomes" id="UP000315017"/>
    </source>
</evidence>
<dbReference type="Proteomes" id="UP000315017">
    <property type="component" value="Chromosome"/>
</dbReference>
<dbReference type="OrthoDB" id="238874at2"/>
<dbReference type="GO" id="GO:0003677">
    <property type="term" value="F:DNA binding"/>
    <property type="evidence" value="ECO:0007669"/>
    <property type="project" value="InterPro"/>
</dbReference>
<dbReference type="Gene3D" id="3.30.420.10">
    <property type="entry name" value="Ribonuclease H-like superfamily/Ribonuclease H"/>
    <property type="match status" value="1"/>
</dbReference>
<dbReference type="GO" id="GO:0008408">
    <property type="term" value="F:3'-5' exonuclease activity"/>
    <property type="evidence" value="ECO:0007669"/>
    <property type="project" value="InterPro"/>
</dbReference>
<dbReference type="PRINTS" id="PR00868">
    <property type="entry name" value="DNAPOLI"/>
</dbReference>
<evidence type="ECO:0000256" key="5">
    <source>
        <dbReference type="ARBA" id="ARBA00049244"/>
    </source>
</evidence>
<evidence type="ECO:0000259" key="6">
    <source>
        <dbReference type="SMART" id="SM00482"/>
    </source>
</evidence>
<dbReference type="KEGG" id="aagg:ETAA8_45370"/>
<dbReference type="InterPro" id="IPR002562">
    <property type="entry name" value="3'-5'_exonuclease_dom"/>
</dbReference>
<reference evidence="7 8" key="1">
    <citation type="submission" date="2019-02" db="EMBL/GenBank/DDBJ databases">
        <title>Deep-cultivation of Planctomycetes and their phenomic and genomic characterization uncovers novel biology.</title>
        <authorList>
            <person name="Wiegand S."/>
            <person name="Jogler M."/>
            <person name="Boedeker C."/>
            <person name="Pinto D."/>
            <person name="Vollmers J."/>
            <person name="Rivas-Marin E."/>
            <person name="Kohn T."/>
            <person name="Peeters S.H."/>
            <person name="Heuer A."/>
            <person name="Rast P."/>
            <person name="Oberbeckmann S."/>
            <person name="Bunk B."/>
            <person name="Jeske O."/>
            <person name="Meyerdierks A."/>
            <person name="Storesund J.E."/>
            <person name="Kallscheuer N."/>
            <person name="Luecker S."/>
            <person name="Lage O.M."/>
            <person name="Pohl T."/>
            <person name="Merkel B.J."/>
            <person name="Hornburger P."/>
            <person name="Mueller R.-W."/>
            <person name="Bruemmer F."/>
            <person name="Labrenz M."/>
            <person name="Spormann A.M."/>
            <person name="Op den Camp H."/>
            <person name="Overmann J."/>
            <person name="Amann R."/>
            <person name="Jetten M.S.M."/>
            <person name="Mascher T."/>
            <person name="Medema M.H."/>
            <person name="Devos D.P."/>
            <person name="Kaster A.-K."/>
            <person name="Ovreas L."/>
            <person name="Rohde M."/>
            <person name="Galperin M.Y."/>
            <person name="Jogler C."/>
        </authorList>
    </citation>
    <scope>NUCLEOTIDE SEQUENCE [LARGE SCALE GENOMIC DNA]</scope>
    <source>
        <strain evidence="7 8">ETA_A8</strain>
    </source>
</reference>
<dbReference type="InterPro" id="IPR012337">
    <property type="entry name" value="RNaseH-like_sf"/>
</dbReference>
<dbReference type="SUPFAM" id="SSF56672">
    <property type="entry name" value="DNA/RNA polymerases"/>
    <property type="match status" value="1"/>
</dbReference>
<dbReference type="InterPro" id="IPR036397">
    <property type="entry name" value="RNaseH_sf"/>
</dbReference>